<dbReference type="Proteomes" id="UP001151002">
    <property type="component" value="Unassembled WGS sequence"/>
</dbReference>
<gene>
    <name evidence="1" type="ORF">OWR29_37040</name>
</gene>
<evidence type="ECO:0000313" key="1">
    <source>
        <dbReference type="EMBL" id="MCY1143640.1"/>
    </source>
</evidence>
<dbReference type="InterPro" id="IPR036291">
    <property type="entry name" value="NAD(P)-bd_dom_sf"/>
</dbReference>
<dbReference type="SUPFAM" id="SSF51735">
    <property type="entry name" value="NAD(P)-binding Rossmann-fold domains"/>
    <property type="match status" value="1"/>
</dbReference>
<dbReference type="Pfam" id="PF02423">
    <property type="entry name" value="OCD_Mu_crystall"/>
    <property type="match status" value="1"/>
</dbReference>
<proteinExistence type="predicted"/>
<sequence>MAVLVLDAAHVRELFTPAEATRAMRDALTALARDEVHQPLRMVVRPPGAKGLMAVMPSYRGGGRAAYGLKSVCVFHDNPRLGKDAHQGAVLLFSAETGELRALMNASAITEIRTAAVSALATDLLARPDAGDLAILGAGVQARAHLAALAGVRTLRRVRVAGRDPERLRRFAGEAAAWSPVPVEACDSAEAAVTGADLIVTVTTSAEPVIRREWIAPGAHINAVGSSIPTAREIDTATMADAALFVDRRESTVNESGDYLFAAAEGAIGPDSIRAELGSVLIGAAPGRTDDKEITLFKSLGLAVEDLVSADLLYAEAQRLGVGTWVDY</sequence>
<dbReference type="RefSeq" id="WP_267568172.1">
    <property type="nucleotide sequence ID" value="NZ_JAPNTZ010000016.1"/>
</dbReference>
<dbReference type="PIRSF" id="PIRSF001439">
    <property type="entry name" value="CryM"/>
    <property type="match status" value="1"/>
</dbReference>
<reference evidence="1" key="1">
    <citation type="submission" date="2022-11" db="EMBL/GenBank/DDBJ databases">
        <authorList>
            <person name="Somphong A."/>
            <person name="Phongsopitanun W."/>
        </authorList>
    </citation>
    <scope>NUCLEOTIDE SEQUENCE</scope>
    <source>
        <strain evidence="1">Pm04-4</strain>
    </source>
</reference>
<evidence type="ECO:0000313" key="2">
    <source>
        <dbReference type="Proteomes" id="UP001151002"/>
    </source>
</evidence>
<accession>A0ABT4BDG6</accession>
<name>A0ABT4BDG6_9ACTN</name>
<comment type="caution">
    <text evidence="1">The sequence shown here is derived from an EMBL/GenBank/DDBJ whole genome shotgun (WGS) entry which is preliminary data.</text>
</comment>
<keyword evidence="2" id="KW-1185">Reference proteome</keyword>
<dbReference type="InterPro" id="IPR023401">
    <property type="entry name" value="ODC_N"/>
</dbReference>
<dbReference type="PANTHER" id="PTHR13812">
    <property type="entry name" value="KETIMINE REDUCTASE MU-CRYSTALLIN"/>
    <property type="match status" value="1"/>
</dbReference>
<dbReference type="Gene3D" id="3.30.1780.10">
    <property type="entry name" value="ornithine cyclodeaminase, domain 1"/>
    <property type="match status" value="1"/>
</dbReference>
<organism evidence="1 2">
    <name type="scientific">Paractinoplanes pyxinae</name>
    <dbReference type="NCBI Taxonomy" id="2997416"/>
    <lineage>
        <taxon>Bacteria</taxon>
        <taxon>Bacillati</taxon>
        <taxon>Actinomycetota</taxon>
        <taxon>Actinomycetes</taxon>
        <taxon>Micromonosporales</taxon>
        <taxon>Micromonosporaceae</taxon>
        <taxon>Paractinoplanes</taxon>
    </lineage>
</organism>
<dbReference type="Gene3D" id="3.40.50.720">
    <property type="entry name" value="NAD(P)-binding Rossmann-like Domain"/>
    <property type="match status" value="1"/>
</dbReference>
<dbReference type="EMBL" id="JAPNTZ010000016">
    <property type="protein sequence ID" value="MCY1143640.1"/>
    <property type="molecule type" value="Genomic_DNA"/>
</dbReference>
<dbReference type="InterPro" id="IPR003462">
    <property type="entry name" value="ODC_Mu_crystall"/>
</dbReference>
<dbReference type="PANTHER" id="PTHR13812:SF19">
    <property type="entry name" value="KETIMINE REDUCTASE MU-CRYSTALLIN"/>
    <property type="match status" value="1"/>
</dbReference>
<protein>
    <submittedName>
        <fullName evidence="1">Ornithine cyclodeaminase family protein</fullName>
    </submittedName>
</protein>